<dbReference type="Gene3D" id="3.40.50.1820">
    <property type="entry name" value="alpha/beta hydrolase"/>
    <property type="match status" value="1"/>
</dbReference>
<dbReference type="PANTHER" id="PTHR43722:SF1">
    <property type="entry name" value="PROLINE IMINOPEPTIDASE"/>
    <property type="match status" value="1"/>
</dbReference>
<dbReference type="Proteomes" id="UP000195667">
    <property type="component" value="Unassembled WGS sequence"/>
</dbReference>
<evidence type="ECO:0000256" key="1">
    <source>
        <dbReference type="ARBA" id="ARBA00001585"/>
    </source>
</evidence>
<proteinExistence type="inferred from homology"/>
<evidence type="ECO:0000256" key="12">
    <source>
        <dbReference type="PIRSR" id="PIRSR006431-1"/>
    </source>
</evidence>
<keyword evidence="8 11" id="KW-0645">Protease</keyword>
<dbReference type="PRINTS" id="PR00793">
    <property type="entry name" value="PROAMNOPTASE"/>
</dbReference>
<dbReference type="RefSeq" id="WP_087143980.1">
    <property type="nucleotide sequence ID" value="NZ_FUKI01000123.1"/>
</dbReference>
<sequence length="315" mass="35704">MKSLYPEIPAYHSFFLETGSKHSVYVEQSGNPNGFPVIFLHGGPCSGTKPDHRRFFNPDYYQIILFDQRGCGQSVPFGELEANTTQDLIDDMERIRERLNIEQWLVFGGSWGAALALLYAQQHTHRVSALVIRAVFLARLQDMDWFIKNGVRLIYPEQWQRLISCIPEVARANPLQGLCDVLWGDDEIAVRRAAREWMAWGGQVALGNAYQDSAHDSHVTDKMVQQVRMELHYAKNHYFIKDNRILEQSYKLSTVSTIIIHGRQDLVCPIEAGLALHQAMPHAGYVVLPNAGHIAQGDDMINALVDATDNYVKIN</sequence>
<evidence type="ECO:0000313" key="16">
    <source>
        <dbReference type="Proteomes" id="UP000195667"/>
    </source>
</evidence>
<evidence type="ECO:0000256" key="2">
    <source>
        <dbReference type="ARBA" id="ARBA00004496"/>
    </source>
</evidence>
<keyword evidence="6 11" id="KW-0031">Aminopeptidase</keyword>
<name>A0A1R4HCX3_9GAMM</name>
<dbReference type="EC" id="3.4.11.5" evidence="4 11"/>
<evidence type="ECO:0000256" key="7">
    <source>
        <dbReference type="ARBA" id="ARBA00022490"/>
    </source>
</evidence>
<evidence type="ECO:0000313" key="15">
    <source>
        <dbReference type="EMBL" id="SJM93720.1"/>
    </source>
</evidence>
<dbReference type="GO" id="GO:0004177">
    <property type="term" value="F:aminopeptidase activity"/>
    <property type="evidence" value="ECO:0007669"/>
    <property type="project" value="UniProtKB-UniRule"/>
</dbReference>
<dbReference type="GO" id="GO:0006508">
    <property type="term" value="P:proteolysis"/>
    <property type="evidence" value="ECO:0007669"/>
    <property type="project" value="UniProtKB-KW"/>
</dbReference>
<dbReference type="NCBIfam" id="TIGR01249">
    <property type="entry name" value="pro_imino_pep_1"/>
    <property type="match status" value="1"/>
</dbReference>
<keyword evidence="9 11" id="KW-0378">Hydrolase</keyword>
<gene>
    <name evidence="15" type="primary">pip</name>
    <name evidence="15" type="ORF">CRENPOLYSF1_470022</name>
</gene>
<keyword evidence="16" id="KW-1185">Reference proteome</keyword>
<dbReference type="AlphaFoldDB" id="A0A1R4HCX3"/>
<evidence type="ECO:0000256" key="9">
    <source>
        <dbReference type="ARBA" id="ARBA00022801"/>
    </source>
</evidence>
<reference evidence="16" key="1">
    <citation type="submission" date="2017-02" db="EMBL/GenBank/DDBJ databases">
        <authorList>
            <person name="Daims H."/>
        </authorList>
    </citation>
    <scope>NUCLEOTIDE SEQUENCE [LARGE SCALE GENOMIC DNA]</scope>
</reference>
<dbReference type="InterPro" id="IPR000073">
    <property type="entry name" value="AB_hydrolase_1"/>
</dbReference>
<evidence type="ECO:0000256" key="4">
    <source>
        <dbReference type="ARBA" id="ARBA00012568"/>
    </source>
</evidence>
<dbReference type="PANTHER" id="PTHR43722">
    <property type="entry name" value="PROLINE IMINOPEPTIDASE"/>
    <property type="match status" value="1"/>
</dbReference>
<keyword evidence="7 11" id="KW-0963">Cytoplasm</keyword>
<evidence type="ECO:0000256" key="6">
    <source>
        <dbReference type="ARBA" id="ARBA00022438"/>
    </source>
</evidence>
<evidence type="ECO:0000256" key="5">
    <source>
        <dbReference type="ARBA" id="ARBA00021843"/>
    </source>
</evidence>
<comment type="subcellular location">
    <subcellularLocation>
        <location evidence="2 11">Cytoplasm</location>
    </subcellularLocation>
</comment>
<dbReference type="PIRSF" id="PIRSF006431">
    <property type="entry name" value="Pept_S33"/>
    <property type="match status" value="1"/>
</dbReference>
<evidence type="ECO:0000256" key="8">
    <source>
        <dbReference type="ARBA" id="ARBA00022670"/>
    </source>
</evidence>
<evidence type="ECO:0000256" key="13">
    <source>
        <dbReference type="RuleBase" id="RU003421"/>
    </source>
</evidence>
<dbReference type="InterPro" id="IPR002410">
    <property type="entry name" value="Peptidase_S33"/>
</dbReference>
<feature type="active site" description="Nucleophile" evidence="12">
    <location>
        <position position="110"/>
    </location>
</feature>
<evidence type="ECO:0000256" key="10">
    <source>
        <dbReference type="ARBA" id="ARBA00029605"/>
    </source>
</evidence>
<dbReference type="OrthoDB" id="9796770at2"/>
<feature type="active site" description="Proton donor" evidence="12">
    <location>
        <position position="293"/>
    </location>
</feature>
<comment type="similarity">
    <text evidence="3 11 13">Belongs to the peptidase S33 family.</text>
</comment>
<dbReference type="SUPFAM" id="SSF53474">
    <property type="entry name" value="alpha/beta-Hydrolases"/>
    <property type="match status" value="1"/>
</dbReference>
<dbReference type="EMBL" id="FUKI01000123">
    <property type="protein sequence ID" value="SJM93720.1"/>
    <property type="molecule type" value="Genomic_DNA"/>
</dbReference>
<evidence type="ECO:0000259" key="14">
    <source>
        <dbReference type="Pfam" id="PF00561"/>
    </source>
</evidence>
<evidence type="ECO:0000256" key="11">
    <source>
        <dbReference type="PIRNR" id="PIRNR006431"/>
    </source>
</evidence>
<evidence type="ECO:0000256" key="3">
    <source>
        <dbReference type="ARBA" id="ARBA00010088"/>
    </source>
</evidence>
<dbReference type="InterPro" id="IPR029058">
    <property type="entry name" value="AB_hydrolase_fold"/>
</dbReference>
<protein>
    <recommendedName>
        <fullName evidence="5 11">Proline iminopeptidase</fullName>
        <shortName evidence="11">PIP</shortName>
        <ecNumber evidence="4 11">3.4.11.5</ecNumber>
    </recommendedName>
    <alternativeName>
        <fullName evidence="10 11">Prolyl aminopeptidase</fullName>
    </alternativeName>
</protein>
<dbReference type="InterPro" id="IPR005944">
    <property type="entry name" value="Pro_iminopeptidase"/>
</dbReference>
<feature type="domain" description="AB hydrolase-1" evidence="14">
    <location>
        <begin position="36"/>
        <end position="148"/>
    </location>
</feature>
<feature type="active site" evidence="12">
    <location>
        <position position="265"/>
    </location>
</feature>
<organism evidence="15 16">
    <name type="scientific">Crenothrix polyspora</name>
    <dbReference type="NCBI Taxonomy" id="360316"/>
    <lineage>
        <taxon>Bacteria</taxon>
        <taxon>Pseudomonadati</taxon>
        <taxon>Pseudomonadota</taxon>
        <taxon>Gammaproteobacteria</taxon>
        <taxon>Methylococcales</taxon>
        <taxon>Crenotrichaceae</taxon>
        <taxon>Crenothrix</taxon>
    </lineage>
</organism>
<accession>A0A1R4HCX3</accession>
<comment type="catalytic activity">
    <reaction evidence="1 11 13">
        <text>Release of N-terminal proline from a peptide.</text>
        <dbReference type="EC" id="3.4.11.5"/>
    </reaction>
</comment>
<dbReference type="Pfam" id="PF00561">
    <property type="entry name" value="Abhydrolase_1"/>
    <property type="match status" value="1"/>
</dbReference>
<dbReference type="GO" id="GO:0005737">
    <property type="term" value="C:cytoplasm"/>
    <property type="evidence" value="ECO:0007669"/>
    <property type="project" value="UniProtKB-SubCell"/>
</dbReference>